<reference evidence="4 5" key="1">
    <citation type="journal article" date="2015" name="Sci. Rep.">
        <title>Genome of the facultative scuticociliatosis pathogen Pseudocohnilembus persalinus provides insight into its virulence through horizontal gene transfer.</title>
        <authorList>
            <person name="Xiong J."/>
            <person name="Wang G."/>
            <person name="Cheng J."/>
            <person name="Tian M."/>
            <person name="Pan X."/>
            <person name="Warren A."/>
            <person name="Jiang C."/>
            <person name="Yuan D."/>
            <person name="Miao W."/>
        </authorList>
    </citation>
    <scope>NUCLEOTIDE SEQUENCE [LARGE SCALE GENOMIC DNA]</scope>
    <source>
        <strain evidence="4">36N120E</strain>
    </source>
</reference>
<sequence>MPLLMMSGRPASGKTTRAKEIEKYLTEKYKAKVIILNEEYFGLKKEEAYVSSHQEKITRAFLKSNVEKLLDQDTVIIFDSLNYIKGYRFELHCRAKAVKTQYALIYCNITADRRKKWNSQNENKFPEKLFEELSNSYEVPSQGNRWDKPYFEVRDNEETPLEELAQILLFDQKTTKDPQSTKKTFEGNTQNYLFELDKKITDLINEITQKQGEALQVGSPIFLTGCTKPLKLQHALNLIFLKKSKQEFQAFLKQNPPKSLDVVGDQFVIFLQGRL</sequence>
<dbReference type="PANTHER" id="PTHR12435">
    <property type="match status" value="1"/>
</dbReference>
<comment type="similarity">
    <text evidence="3">Belongs to the KTI12 family.</text>
</comment>
<dbReference type="Gene3D" id="3.40.50.300">
    <property type="entry name" value="P-loop containing nucleotide triphosphate hydrolases"/>
    <property type="match status" value="1"/>
</dbReference>
<dbReference type="OMA" id="ELWCIAC"/>
<dbReference type="InParanoid" id="A0A0V0QL22"/>
<evidence type="ECO:0000313" key="5">
    <source>
        <dbReference type="Proteomes" id="UP000054937"/>
    </source>
</evidence>
<dbReference type="EMBL" id="LDAU01000151">
    <property type="protein sequence ID" value="KRX02812.1"/>
    <property type="molecule type" value="Genomic_DNA"/>
</dbReference>
<keyword evidence="2" id="KW-0067">ATP-binding</keyword>
<comment type="caution">
    <text evidence="4">The sequence shown here is derived from an EMBL/GenBank/DDBJ whole genome shotgun (WGS) entry which is preliminary data.</text>
</comment>
<protein>
    <submittedName>
        <fullName evidence="4">p-loop containing nucleoside triphosphate hydrolase</fullName>
    </submittedName>
</protein>
<dbReference type="InterPro" id="IPR027417">
    <property type="entry name" value="P-loop_NTPase"/>
</dbReference>
<keyword evidence="1" id="KW-0547">Nucleotide-binding</keyword>
<dbReference type="SUPFAM" id="SSF52540">
    <property type="entry name" value="P-loop containing nucleoside triphosphate hydrolases"/>
    <property type="match status" value="1"/>
</dbReference>
<proteinExistence type="inferred from homology"/>
<organism evidence="4 5">
    <name type="scientific">Pseudocohnilembus persalinus</name>
    <name type="common">Ciliate</name>
    <dbReference type="NCBI Taxonomy" id="266149"/>
    <lineage>
        <taxon>Eukaryota</taxon>
        <taxon>Sar</taxon>
        <taxon>Alveolata</taxon>
        <taxon>Ciliophora</taxon>
        <taxon>Intramacronucleata</taxon>
        <taxon>Oligohymenophorea</taxon>
        <taxon>Scuticociliatia</taxon>
        <taxon>Philasterida</taxon>
        <taxon>Pseudocohnilembidae</taxon>
        <taxon>Pseudocohnilembus</taxon>
    </lineage>
</organism>
<accession>A0A0V0QL22</accession>
<evidence type="ECO:0000256" key="1">
    <source>
        <dbReference type="ARBA" id="ARBA00022741"/>
    </source>
</evidence>
<name>A0A0V0QL22_PSEPJ</name>
<dbReference type="AlphaFoldDB" id="A0A0V0QL22"/>
<dbReference type="GO" id="GO:0016787">
    <property type="term" value="F:hydrolase activity"/>
    <property type="evidence" value="ECO:0007669"/>
    <property type="project" value="UniProtKB-KW"/>
</dbReference>
<dbReference type="InterPro" id="IPR013641">
    <property type="entry name" value="KTI12/PSTK"/>
</dbReference>
<keyword evidence="4" id="KW-0378">Hydrolase</keyword>
<keyword evidence="5" id="KW-1185">Reference proteome</keyword>
<dbReference type="Proteomes" id="UP000054937">
    <property type="component" value="Unassembled WGS sequence"/>
</dbReference>
<evidence type="ECO:0000313" key="4">
    <source>
        <dbReference type="EMBL" id="KRX02812.1"/>
    </source>
</evidence>
<dbReference type="OrthoDB" id="9972657at2759"/>
<dbReference type="Pfam" id="PF08433">
    <property type="entry name" value="KTI12"/>
    <property type="match status" value="1"/>
</dbReference>
<dbReference type="GO" id="GO:0005524">
    <property type="term" value="F:ATP binding"/>
    <property type="evidence" value="ECO:0007669"/>
    <property type="project" value="UniProtKB-KW"/>
</dbReference>
<gene>
    <name evidence="4" type="ORF">PPERSA_04015</name>
</gene>
<evidence type="ECO:0000256" key="2">
    <source>
        <dbReference type="ARBA" id="ARBA00022840"/>
    </source>
</evidence>
<evidence type="ECO:0000256" key="3">
    <source>
        <dbReference type="ARBA" id="ARBA00025768"/>
    </source>
</evidence>